<keyword evidence="1" id="KW-1133">Transmembrane helix</keyword>
<dbReference type="RefSeq" id="WP_199574867.1">
    <property type="nucleotide sequence ID" value="NZ_JAENBO010000001.1"/>
</dbReference>
<proteinExistence type="predicted"/>
<keyword evidence="1" id="KW-0812">Transmembrane</keyword>
<name>A0ABS0ZHX3_9STRE</name>
<keyword evidence="3" id="KW-1185">Reference proteome</keyword>
<gene>
    <name evidence="2" type="ORF">JHK62_01265</name>
</gene>
<evidence type="ECO:0000313" key="2">
    <source>
        <dbReference type="EMBL" id="MBJ8325308.1"/>
    </source>
</evidence>
<accession>A0ABS0ZHX3</accession>
<reference evidence="2 3" key="1">
    <citation type="journal article" date="2021" name="Int. J. Syst. Evol. Microbiol.">
        <title>Streptococcus vicugnae sp. nov., isolated from faeces of alpacas (Vicugna pacos) and cattle (Bos taurus), Streptococcus zalophi sp. nov., and Streptococcus pacificus sp. nov., isolated from respiratory tract of California sea lions (Zalophus californianus).</title>
        <authorList>
            <person name="Volokhov D.V."/>
            <person name="Zagorodnyaya T.A."/>
            <person name="Shen Z."/>
            <person name="Blom J."/>
            <person name="Furtak V.A."/>
            <person name="Eisenberg T."/>
            <person name="Fan P."/>
            <person name="Jeong K.C."/>
            <person name="Gao Y."/>
            <person name="Zhang S."/>
            <person name="Amselle M."/>
        </authorList>
    </citation>
    <scope>NUCLEOTIDE SEQUENCE [LARGE SCALE GENOMIC DNA]</scope>
    <source>
        <strain evidence="2 3">CSL7591</strain>
    </source>
</reference>
<sequence>MAVTLTRRRFHSAMSDLAFKVYLDGEIVAKIYEEETITIPLTKSQAILTVKPLFERKVSFKVTDGDDLVLVATRFNKIIYRYFNFYWIFLILSNFVPILDVSSNFFSIILLVLLLSCFLVPIFEFQKIEASQENNPIKIE</sequence>
<feature type="transmembrane region" description="Helical" evidence="1">
    <location>
        <begin position="105"/>
        <end position="123"/>
    </location>
</feature>
<protein>
    <submittedName>
        <fullName evidence="2">Uncharacterized protein</fullName>
    </submittedName>
</protein>
<evidence type="ECO:0000256" key="1">
    <source>
        <dbReference type="SAM" id="Phobius"/>
    </source>
</evidence>
<evidence type="ECO:0000313" key="3">
    <source>
        <dbReference type="Proteomes" id="UP000653045"/>
    </source>
</evidence>
<keyword evidence="1" id="KW-0472">Membrane</keyword>
<dbReference type="EMBL" id="JAENBO010000001">
    <property type="protein sequence ID" value="MBJ8325308.1"/>
    <property type="molecule type" value="Genomic_DNA"/>
</dbReference>
<organism evidence="2 3">
    <name type="scientific">Streptococcus pacificus</name>
    <dbReference type="NCBI Taxonomy" id="2740577"/>
    <lineage>
        <taxon>Bacteria</taxon>
        <taxon>Bacillati</taxon>
        <taxon>Bacillota</taxon>
        <taxon>Bacilli</taxon>
        <taxon>Lactobacillales</taxon>
        <taxon>Streptococcaceae</taxon>
        <taxon>Streptococcus</taxon>
    </lineage>
</organism>
<feature type="transmembrane region" description="Helical" evidence="1">
    <location>
        <begin position="82"/>
        <end position="99"/>
    </location>
</feature>
<comment type="caution">
    <text evidence="2">The sequence shown here is derived from an EMBL/GenBank/DDBJ whole genome shotgun (WGS) entry which is preliminary data.</text>
</comment>
<dbReference type="Proteomes" id="UP000653045">
    <property type="component" value="Unassembled WGS sequence"/>
</dbReference>